<dbReference type="Pfam" id="PF13625">
    <property type="entry name" value="Helicase_C_3"/>
    <property type="match status" value="1"/>
</dbReference>
<keyword evidence="3" id="KW-1185">Reference proteome</keyword>
<keyword evidence="2" id="KW-0547">Nucleotide-binding</keyword>
<proteinExistence type="predicted"/>
<keyword evidence="2" id="KW-0347">Helicase</keyword>
<reference evidence="2 3" key="1">
    <citation type="submission" date="2024-06" db="EMBL/GenBank/DDBJ databases">
        <title>The Natural Products Discovery Center: Release of the First 8490 Sequenced Strains for Exploring Actinobacteria Biosynthetic Diversity.</title>
        <authorList>
            <person name="Kalkreuter E."/>
            <person name="Kautsar S.A."/>
            <person name="Yang D."/>
            <person name="Bader C.D."/>
            <person name="Teijaro C.N."/>
            <person name="Fluegel L."/>
            <person name="Davis C.M."/>
            <person name="Simpson J.R."/>
            <person name="Lauterbach L."/>
            <person name="Steele A.D."/>
            <person name="Gui C."/>
            <person name="Meng S."/>
            <person name="Li G."/>
            <person name="Viehrig K."/>
            <person name="Ye F."/>
            <person name="Su P."/>
            <person name="Kiefer A.F."/>
            <person name="Nichols A."/>
            <person name="Cepeda A.J."/>
            <person name="Yan W."/>
            <person name="Fan B."/>
            <person name="Jiang Y."/>
            <person name="Adhikari A."/>
            <person name="Zheng C.-J."/>
            <person name="Schuster L."/>
            <person name="Cowan T.M."/>
            <person name="Smanski M.J."/>
            <person name="Chevrette M.G."/>
            <person name="De Carvalho L.P.S."/>
            <person name="Shen B."/>
        </authorList>
    </citation>
    <scope>NUCLEOTIDE SEQUENCE [LARGE SCALE GENOMIC DNA]</scope>
    <source>
        <strain evidence="2 3">NPDC049574</strain>
    </source>
</reference>
<sequence>MPRTNAELTALLEHRPELAAAPSLDVVERLLARPEPAIPVLLGLDADCHVVSQAVQAAGGATTRERLAAALHDPRGRLGEVLGTLAAHGLLTLDGPSVRSPHRGGLWAHPFGLGRPLRELAGELSAEMLKTLVSAHGGRARGRRAELAAEAGRLLADGAAVRARAARLPRQAADLLRTMATGRPVLESEQVYFGAGVRTHPVQRLVEAGFVVRDGWAYEMPREIGLALRGDGWRPALTGQPEVPVREAAPSADGVSAALRALDLVEALVELATDTPLTELKAGGVGTRELRRAAKALGVTEQEVTLWLDVAHAAALIASDGGERLTGTTLADDWLARSPAARWRVLAAAWHGLPQAATHRVVGCCEGHLDPLPPPYVFECGAGAIRRAVLDTLRTLPEGVGAEASGLMTAVHWRTRAAADSPPAAESFVTAALREGDLLGLTTDGALTHLGRTYLAAPGASGGDPEELAALFPVPALTVTLQNDLTAIVTGLPAPALAAFLGSCADLESRDRASVWRFSERSVRRALDAGGDAESLLAGLARHSAKDVPQALRYLVTDTARKHGTLKVVATPSVVIAADAATLTGLCRAKSLRKLALQQVAPTVALSARPPEETLRLLREAGQAPVALAPDGTIRAEPARRPRLTVDAEPAPDPAAAAAAMLKGTATSGTAEALALAAMTGELVVIVSQRREHYMDDLAIAGDAITGYCHDCDRGHTFDRARVTRAHLP</sequence>
<protein>
    <submittedName>
        <fullName evidence="2">Helicase-associated domain-containing protein</fullName>
    </submittedName>
</protein>
<dbReference type="Proteomes" id="UP001552427">
    <property type="component" value="Unassembled WGS sequence"/>
</dbReference>
<evidence type="ECO:0000313" key="3">
    <source>
        <dbReference type="Proteomes" id="UP001552427"/>
    </source>
</evidence>
<dbReference type="EMBL" id="JBFARM010000001">
    <property type="protein sequence ID" value="MEV4284373.1"/>
    <property type="molecule type" value="Genomic_DNA"/>
</dbReference>
<accession>A0ABV3GVS2</accession>
<evidence type="ECO:0000313" key="2">
    <source>
        <dbReference type="EMBL" id="MEV4284373.1"/>
    </source>
</evidence>
<dbReference type="RefSeq" id="WP_364444720.1">
    <property type="nucleotide sequence ID" value="NZ_JBFARM010000001.1"/>
</dbReference>
<dbReference type="InterPro" id="IPR032830">
    <property type="entry name" value="XPB/Ssl2_N"/>
</dbReference>
<dbReference type="GO" id="GO:0004386">
    <property type="term" value="F:helicase activity"/>
    <property type="evidence" value="ECO:0007669"/>
    <property type="project" value="UniProtKB-KW"/>
</dbReference>
<keyword evidence="2" id="KW-0378">Hydrolase</keyword>
<keyword evidence="2" id="KW-0067">ATP-binding</keyword>
<gene>
    <name evidence="2" type="ORF">AB0K40_02585</name>
</gene>
<organism evidence="2 3">
    <name type="scientific">Nonomuraea bangladeshensis</name>
    <dbReference type="NCBI Taxonomy" id="404385"/>
    <lineage>
        <taxon>Bacteria</taxon>
        <taxon>Bacillati</taxon>
        <taxon>Actinomycetota</taxon>
        <taxon>Actinomycetes</taxon>
        <taxon>Streptosporangiales</taxon>
        <taxon>Streptosporangiaceae</taxon>
        <taxon>Nonomuraea</taxon>
    </lineage>
</organism>
<name>A0ABV3GVS2_9ACTN</name>
<comment type="caution">
    <text evidence="2">The sequence shown here is derived from an EMBL/GenBank/DDBJ whole genome shotgun (WGS) entry which is preliminary data.</text>
</comment>
<evidence type="ECO:0000259" key="1">
    <source>
        <dbReference type="Pfam" id="PF13625"/>
    </source>
</evidence>
<feature type="domain" description="Helicase XPB/Ssl2 N-terminal" evidence="1">
    <location>
        <begin position="480"/>
        <end position="600"/>
    </location>
</feature>